<dbReference type="InterPro" id="IPR011006">
    <property type="entry name" value="CheY-like_superfamily"/>
</dbReference>
<evidence type="ECO:0000256" key="2">
    <source>
        <dbReference type="PROSITE-ProRule" id="PRU00169"/>
    </source>
</evidence>
<dbReference type="SMART" id="SM00448">
    <property type="entry name" value="REC"/>
    <property type="match status" value="1"/>
</dbReference>
<dbReference type="PANTHER" id="PTHR44591:SF3">
    <property type="entry name" value="RESPONSE REGULATORY DOMAIN-CONTAINING PROTEIN"/>
    <property type="match status" value="1"/>
</dbReference>
<comment type="caution">
    <text evidence="4">The sequence shown here is derived from an EMBL/GenBank/DDBJ whole genome shotgun (WGS) entry which is preliminary data.</text>
</comment>
<dbReference type="SUPFAM" id="SSF52172">
    <property type="entry name" value="CheY-like"/>
    <property type="match status" value="1"/>
</dbReference>
<sequence length="237" mass="26965">MKTILLVDDEAGVVNAWRRILRLEGCRVVTASNGYAGFVIAREERPDLIITDRSVPIMDGVEFCRQLKLESELVRIPLILTSAAPLKHDDTELCDEFWQKPVAIETVRASLVRFFELFCLTNRGCAAWMSERSLQWAHRAVLWLEYSKRSRRPQKINLKFEDGFHPEVTDAIIQNIRVCHLGETTEIASKLSWLASDDTAFATGTDFSPISGLPIRSASITFTERIVVQDREHSCRT</sequence>
<evidence type="ECO:0000256" key="1">
    <source>
        <dbReference type="ARBA" id="ARBA00022553"/>
    </source>
</evidence>
<evidence type="ECO:0000313" key="4">
    <source>
        <dbReference type="EMBL" id="MBB6203442.1"/>
    </source>
</evidence>
<dbReference type="AlphaFoldDB" id="A0AAW3V0P7"/>
<dbReference type="InterPro" id="IPR001789">
    <property type="entry name" value="Sig_transdc_resp-reg_receiver"/>
</dbReference>
<dbReference type="EMBL" id="JACIIK010000007">
    <property type="protein sequence ID" value="MBB6203442.1"/>
    <property type="molecule type" value="Genomic_DNA"/>
</dbReference>
<dbReference type="Pfam" id="PF00072">
    <property type="entry name" value="Response_reg"/>
    <property type="match status" value="1"/>
</dbReference>
<dbReference type="PROSITE" id="PS50110">
    <property type="entry name" value="RESPONSE_REGULATORY"/>
    <property type="match status" value="1"/>
</dbReference>
<evidence type="ECO:0000259" key="3">
    <source>
        <dbReference type="PROSITE" id="PS50110"/>
    </source>
</evidence>
<reference evidence="4 5" key="1">
    <citation type="submission" date="2020-08" db="EMBL/GenBank/DDBJ databases">
        <title>Genomic Encyclopedia of Type Strains, Phase IV (KMG-V): Genome sequencing to study the core and pangenomes of soil and plant-associated prokaryotes.</title>
        <authorList>
            <person name="Whitman W."/>
        </authorList>
    </citation>
    <scope>NUCLEOTIDE SEQUENCE [LARGE SCALE GENOMIC DNA]</scope>
    <source>
        <strain evidence="4 5">SEMIA 4013</strain>
    </source>
</reference>
<accession>A0AAW3V0P7</accession>
<gene>
    <name evidence="4" type="ORF">GGD69_004320</name>
</gene>
<feature type="domain" description="Response regulatory" evidence="3">
    <location>
        <begin position="3"/>
        <end position="115"/>
    </location>
</feature>
<dbReference type="Gene3D" id="3.40.50.2300">
    <property type="match status" value="1"/>
</dbReference>
<dbReference type="InterPro" id="IPR050595">
    <property type="entry name" value="Bact_response_regulator"/>
</dbReference>
<evidence type="ECO:0000313" key="5">
    <source>
        <dbReference type="Proteomes" id="UP000518681"/>
    </source>
</evidence>
<name>A0AAW3V0P7_9BURK</name>
<dbReference type="GO" id="GO:0000160">
    <property type="term" value="P:phosphorelay signal transduction system"/>
    <property type="evidence" value="ECO:0007669"/>
    <property type="project" value="InterPro"/>
</dbReference>
<dbReference type="RefSeq" id="WP_051743431.1">
    <property type="nucleotide sequence ID" value="NZ_CP099647.1"/>
</dbReference>
<dbReference type="PANTHER" id="PTHR44591">
    <property type="entry name" value="STRESS RESPONSE REGULATOR PROTEIN 1"/>
    <property type="match status" value="1"/>
</dbReference>
<proteinExistence type="predicted"/>
<dbReference type="Proteomes" id="UP000518681">
    <property type="component" value="Unassembled WGS sequence"/>
</dbReference>
<protein>
    <submittedName>
        <fullName evidence="4">CheY-like chemotaxis protein</fullName>
    </submittedName>
</protein>
<feature type="modified residue" description="4-aspartylphosphate" evidence="2">
    <location>
        <position position="52"/>
    </location>
</feature>
<keyword evidence="1 2" id="KW-0597">Phosphoprotein</keyword>
<organism evidence="4 5">
    <name type="scientific">Paraburkholderia fungorum</name>
    <dbReference type="NCBI Taxonomy" id="134537"/>
    <lineage>
        <taxon>Bacteria</taxon>
        <taxon>Pseudomonadati</taxon>
        <taxon>Pseudomonadota</taxon>
        <taxon>Betaproteobacteria</taxon>
        <taxon>Burkholderiales</taxon>
        <taxon>Burkholderiaceae</taxon>
        <taxon>Paraburkholderia</taxon>
    </lineage>
</organism>